<dbReference type="Pfam" id="PF13472">
    <property type="entry name" value="Lipase_GDSL_2"/>
    <property type="match status" value="1"/>
</dbReference>
<dbReference type="Proteomes" id="UP000244902">
    <property type="component" value="Chromosome"/>
</dbReference>
<dbReference type="PANTHER" id="PTHR30383">
    <property type="entry name" value="THIOESTERASE 1/PROTEASE 1/LYSOPHOSPHOLIPASE L1"/>
    <property type="match status" value="1"/>
</dbReference>
<protein>
    <recommendedName>
        <fullName evidence="1">SGNH hydrolase-type esterase domain-containing protein</fullName>
    </recommendedName>
</protein>
<dbReference type="InterPro" id="IPR013830">
    <property type="entry name" value="SGNH_hydro"/>
</dbReference>
<evidence type="ECO:0000313" key="2">
    <source>
        <dbReference type="EMBL" id="AWI78587.1"/>
    </source>
</evidence>
<dbReference type="SUPFAM" id="SSF52266">
    <property type="entry name" value="SGNH hydrolase"/>
    <property type="match status" value="1"/>
</dbReference>
<dbReference type="RefSeq" id="WP_108971546.1">
    <property type="nucleotide sequence ID" value="NZ_CP022188.1"/>
</dbReference>
<dbReference type="AlphaFoldDB" id="A0A2U8GY04"/>
<dbReference type="EMBL" id="CP022188">
    <property type="protein sequence ID" value="AWI78587.1"/>
    <property type="molecule type" value="Genomic_DNA"/>
</dbReference>
<evidence type="ECO:0000259" key="1">
    <source>
        <dbReference type="Pfam" id="PF13472"/>
    </source>
</evidence>
<dbReference type="InterPro" id="IPR036514">
    <property type="entry name" value="SGNH_hydro_sf"/>
</dbReference>
<dbReference type="GO" id="GO:0004622">
    <property type="term" value="F:phosphatidylcholine lysophospholipase activity"/>
    <property type="evidence" value="ECO:0007669"/>
    <property type="project" value="TreeGrafter"/>
</dbReference>
<gene>
    <name evidence="2" type="ORF">CEW87_03955</name>
</gene>
<reference evidence="2 3" key="1">
    <citation type="submission" date="2017-06" db="EMBL/GenBank/DDBJ databases">
        <title>Azoarcus sp. TSNA42 complete genome sequence.</title>
        <authorList>
            <person name="Woo J.-H."/>
            <person name="Kim H.-S."/>
        </authorList>
    </citation>
    <scope>NUCLEOTIDE SEQUENCE [LARGE SCALE GENOMIC DNA]</scope>
    <source>
        <strain evidence="2 3">TSNA42</strain>
    </source>
</reference>
<dbReference type="CDD" id="cd00229">
    <property type="entry name" value="SGNH_hydrolase"/>
    <property type="match status" value="1"/>
</dbReference>
<dbReference type="InterPro" id="IPR051532">
    <property type="entry name" value="Ester_Hydrolysis_Enzymes"/>
</dbReference>
<dbReference type="PANTHER" id="PTHR30383:SF5">
    <property type="entry name" value="SGNH HYDROLASE-TYPE ESTERASE DOMAIN-CONTAINING PROTEIN"/>
    <property type="match status" value="1"/>
</dbReference>
<accession>A0A2U8GY04</accession>
<organism evidence="2 3">
    <name type="scientific">Parazoarcus communis</name>
    <dbReference type="NCBI Taxonomy" id="41977"/>
    <lineage>
        <taxon>Bacteria</taxon>
        <taxon>Pseudomonadati</taxon>
        <taxon>Pseudomonadota</taxon>
        <taxon>Betaproteobacteria</taxon>
        <taxon>Rhodocyclales</taxon>
        <taxon>Zoogloeaceae</taxon>
        <taxon>Parazoarcus</taxon>
    </lineage>
</organism>
<proteinExistence type="predicted"/>
<dbReference type="Gene3D" id="3.40.50.1110">
    <property type="entry name" value="SGNH hydrolase"/>
    <property type="match status" value="1"/>
</dbReference>
<evidence type="ECO:0000313" key="3">
    <source>
        <dbReference type="Proteomes" id="UP000244902"/>
    </source>
</evidence>
<name>A0A2U8GY04_9RHOO</name>
<feature type="domain" description="SGNH hydrolase-type esterase" evidence="1">
    <location>
        <begin position="250"/>
        <end position="423"/>
    </location>
</feature>
<sequence length="444" mass="46116">MTVRRTAAERATAAVGTVINGTPLYVKTNELTGVSVSAGATPIGLPGSPVKTLRRINIPCGEFATHTVAQAAHRTYRAATAFKSRPRRVRLWFANADSATAAITSCAISPSTNGALTANLWSSSSSSWISGGAVSIPARIAVGRPSMAASAWMQIDAVESVTAPGTWPVLAEAWVDTTSGPANVTIGFYDMGWAESDPLDGGTYYAHRWQDGDKFTVPSSFSDTTIRGAGAIIGMEAECDEGSTVVLVNGDSIRAGAGTTRAGETDAMIAVRNMNLAGYSVSYIALGWGGLNTSTYSARLIENVATLKPDVVVYTVGSPNDGTPAATVLRIERFNMHAAISASRAAGAAVILSAQAPNTSYSWNASADDLRKALNAGAAAMASPSALRWYAHAVAGLGDGATPERYAPTYTTDNNHPNQAGYEYASINMQTVLTGVIKSIGHAV</sequence>